<dbReference type="OrthoDB" id="7555385at2"/>
<dbReference type="AlphaFoldDB" id="A0A558RC50"/>
<proteinExistence type="predicted"/>
<gene>
    <name evidence="1" type="ORF">FOY91_02550</name>
</gene>
<dbReference type="RefSeq" id="WP_145147817.1">
    <property type="nucleotide sequence ID" value="NZ_VNIM01000005.1"/>
</dbReference>
<name>A0A558RC50_9SPHN</name>
<keyword evidence="2" id="KW-1185">Reference proteome</keyword>
<protein>
    <recommendedName>
        <fullName evidence="3">XRE family transcriptional regulator</fullName>
    </recommendedName>
</protein>
<accession>A0A558RC50</accession>
<reference evidence="1 2" key="1">
    <citation type="submission" date="2019-07" db="EMBL/GenBank/DDBJ databases">
        <title>Sphingomonas solaris sp. nov., isolated from a solar panel from Boston, Massachusetts.</title>
        <authorList>
            <person name="Tanner K."/>
            <person name="Pascual J."/>
            <person name="Mancuso C."/>
            <person name="Pereto J."/>
            <person name="Khalil A."/>
            <person name="Vilanova C."/>
        </authorList>
    </citation>
    <scope>NUCLEOTIDE SEQUENCE [LARGE SCALE GENOMIC DNA]</scope>
    <source>
        <strain evidence="1 2">R4DWN</strain>
    </source>
</reference>
<organism evidence="1 2">
    <name type="scientific">Alterirhizorhabdus solaris</name>
    <dbReference type="NCBI Taxonomy" id="2529389"/>
    <lineage>
        <taxon>Bacteria</taxon>
        <taxon>Pseudomonadati</taxon>
        <taxon>Pseudomonadota</taxon>
        <taxon>Alphaproteobacteria</taxon>
        <taxon>Sphingomonadales</taxon>
        <taxon>Rhizorhabdaceae</taxon>
        <taxon>Alterirhizorhabdus</taxon>
    </lineage>
</organism>
<comment type="caution">
    <text evidence="1">The sequence shown here is derived from an EMBL/GenBank/DDBJ whole genome shotgun (WGS) entry which is preliminary data.</text>
</comment>
<evidence type="ECO:0000313" key="2">
    <source>
        <dbReference type="Proteomes" id="UP000318681"/>
    </source>
</evidence>
<dbReference type="Proteomes" id="UP000318681">
    <property type="component" value="Unassembled WGS sequence"/>
</dbReference>
<evidence type="ECO:0000313" key="1">
    <source>
        <dbReference type="EMBL" id="TVV76944.1"/>
    </source>
</evidence>
<evidence type="ECO:0008006" key="3">
    <source>
        <dbReference type="Google" id="ProtNLM"/>
    </source>
</evidence>
<sequence>MNLSEAQSQHDATDQSRSSGRVDFILARMSVRNLSRRQVASITGIGRTRLQTILHAEVDKRTPMRMDEFHMILEKLGIGQLEVAIAADVIDNQPDVTVETVSSVVSMLAELMRGLPRELIGMVYHIDGLEHSDVRPEHGGRMRELVVRSLASHYRNLADRRDMRINNPDL</sequence>
<dbReference type="EMBL" id="VNIM01000005">
    <property type="protein sequence ID" value="TVV76944.1"/>
    <property type="molecule type" value="Genomic_DNA"/>
</dbReference>